<proteinExistence type="predicted"/>
<evidence type="ECO:0000313" key="3">
    <source>
        <dbReference type="EMBL" id="CAH1964346.1"/>
    </source>
</evidence>
<sequence length="79" mass="8545">MFALAVDGVWLSANLISITFSCTTMCPTQATSGGVERNTGIHSQRQIETELIMTSFGQRDSRRSSLQPAAVSQVNLPTK</sequence>
<keyword evidence="4" id="KW-1185">Reference proteome</keyword>
<feature type="compositionally biased region" description="Polar residues" evidence="1">
    <location>
        <begin position="64"/>
        <end position="79"/>
    </location>
</feature>
<gene>
    <name evidence="3" type="ORF">ACAOBT_LOCUS5756</name>
</gene>
<dbReference type="AlphaFoldDB" id="A0A9P0K2U3"/>
<dbReference type="Proteomes" id="UP001152888">
    <property type="component" value="Unassembled WGS sequence"/>
</dbReference>
<evidence type="ECO:0000256" key="1">
    <source>
        <dbReference type="SAM" id="MobiDB-lite"/>
    </source>
</evidence>
<evidence type="ECO:0000313" key="4">
    <source>
        <dbReference type="Proteomes" id="UP001152888"/>
    </source>
</evidence>
<organism evidence="3 4">
    <name type="scientific">Acanthoscelides obtectus</name>
    <name type="common">Bean weevil</name>
    <name type="synonym">Bruchus obtectus</name>
    <dbReference type="NCBI Taxonomy" id="200917"/>
    <lineage>
        <taxon>Eukaryota</taxon>
        <taxon>Metazoa</taxon>
        <taxon>Ecdysozoa</taxon>
        <taxon>Arthropoda</taxon>
        <taxon>Hexapoda</taxon>
        <taxon>Insecta</taxon>
        <taxon>Pterygota</taxon>
        <taxon>Neoptera</taxon>
        <taxon>Endopterygota</taxon>
        <taxon>Coleoptera</taxon>
        <taxon>Polyphaga</taxon>
        <taxon>Cucujiformia</taxon>
        <taxon>Chrysomeloidea</taxon>
        <taxon>Chrysomelidae</taxon>
        <taxon>Bruchinae</taxon>
        <taxon>Bruchini</taxon>
        <taxon>Acanthoscelides</taxon>
    </lineage>
</organism>
<evidence type="ECO:0000256" key="2">
    <source>
        <dbReference type="SAM" id="SignalP"/>
    </source>
</evidence>
<feature type="signal peptide" evidence="2">
    <location>
        <begin position="1"/>
        <end position="21"/>
    </location>
</feature>
<reference evidence="3" key="1">
    <citation type="submission" date="2022-03" db="EMBL/GenBank/DDBJ databases">
        <authorList>
            <person name="Sayadi A."/>
        </authorList>
    </citation>
    <scope>NUCLEOTIDE SEQUENCE</scope>
</reference>
<comment type="caution">
    <text evidence="3">The sequence shown here is derived from an EMBL/GenBank/DDBJ whole genome shotgun (WGS) entry which is preliminary data.</text>
</comment>
<protein>
    <recommendedName>
        <fullName evidence="5">Secreted protein</fullName>
    </recommendedName>
</protein>
<name>A0A9P0K2U3_ACAOB</name>
<feature type="region of interest" description="Disordered" evidence="1">
    <location>
        <begin position="58"/>
        <end position="79"/>
    </location>
</feature>
<feature type="chain" id="PRO_5040479736" description="Secreted protein" evidence="2">
    <location>
        <begin position="22"/>
        <end position="79"/>
    </location>
</feature>
<accession>A0A9P0K2U3</accession>
<evidence type="ECO:0008006" key="5">
    <source>
        <dbReference type="Google" id="ProtNLM"/>
    </source>
</evidence>
<dbReference type="EMBL" id="CAKOFQ010006714">
    <property type="protein sequence ID" value="CAH1964346.1"/>
    <property type="molecule type" value="Genomic_DNA"/>
</dbReference>
<keyword evidence="2" id="KW-0732">Signal</keyword>